<dbReference type="SUPFAM" id="SSF52266">
    <property type="entry name" value="SGNH hydrolase"/>
    <property type="match status" value="1"/>
</dbReference>
<gene>
    <name evidence="3" type="ORF">BCR37DRAFT_387812</name>
</gene>
<accession>A0A1Y2FFH3</accession>
<keyword evidence="1 2" id="KW-0732">Signal</keyword>
<dbReference type="InterPro" id="IPR001087">
    <property type="entry name" value="GDSL"/>
</dbReference>
<dbReference type="OrthoDB" id="1600564at2759"/>
<proteinExistence type="predicted"/>
<organism evidence="3 4">
    <name type="scientific">Protomyces lactucae-debilis</name>
    <dbReference type="NCBI Taxonomy" id="2754530"/>
    <lineage>
        <taxon>Eukaryota</taxon>
        <taxon>Fungi</taxon>
        <taxon>Dikarya</taxon>
        <taxon>Ascomycota</taxon>
        <taxon>Taphrinomycotina</taxon>
        <taxon>Taphrinomycetes</taxon>
        <taxon>Taphrinales</taxon>
        <taxon>Protomycetaceae</taxon>
        <taxon>Protomyces</taxon>
    </lineage>
</organism>
<dbReference type="InterPro" id="IPR050592">
    <property type="entry name" value="GDSL_lipolytic_enzyme"/>
</dbReference>
<evidence type="ECO:0008006" key="5">
    <source>
        <dbReference type="Google" id="ProtNLM"/>
    </source>
</evidence>
<protein>
    <recommendedName>
        <fullName evidence="5">GDSL lipase/esterase</fullName>
    </recommendedName>
</protein>
<dbReference type="RefSeq" id="XP_040724951.1">
    <property type="nucleotide sequence ID" value="XM_040870563.1"/>
</dbReference>
<evidence type="ECO:0000313" key="3">
    <source>
        <dbReference type="EMBL" id="ORY81575.1"/>
    </source>
</evidence>
<evidence type="ECO:0000256" key="2">
    <source>
        <dbReference type="SAM" id="SignalP"/>
    </source>
</evidence>
<dbReference type="InterPro" id="IPR036514">
    <property type="entry name" value="SGNH_hydro_sf"/>
</dbReference>
<dbReference type="InterPro" id="IPR008265">
    <property type="entry name" value="Lipase_GDSL_AS"/>
</dbReference>
<dbReference type="GO" id="GO:0016298">
    <property type="term" value="F:lipase activity"/>
    <property type="evidence" value="ECO:0007669"/>
    <property type="project" value="InterPro"/>
</dbReference>
<dbReference type="PANTHER" id="PTHR45642:SF139">
    <property type="entry name" value="SGNH HYDROLASE-TYPE ESTERASE DOMAIN-CONTAINING PROTEIN"/>
    <property type="match status" value="1"/>
</dbReference>
<dbReference type="PROSITE" id="PS01098">
    <property type="entry name" value="LIPASE_GDSL_SER"/>
    <property type="match status" value="1"/>
</dbReference>
<dbReference type="OMA" id="NLNERIM"/>
<sequence>MRISASTSAFLGLLLLPFSSVDARHDHSPASHDLVVRGLDASRDYPGFDALKTLFIFGDSLSDTGFSRSDGPLPSSANPLGHPAFPGATTAWGVNWVGALVKNYKVNLVAWNFAKSGAVVDKALVKTSRPDFSEQLAVFKKDCTGVGSSVEWAKNDTLFLSMFGQNDLTVQLIEDFDTLTSAPTVRQFEENVLAMTVKIMDQYMSNWLDLYKLGARNFVAITPIQFEAIPDQLERMQKLINLHGNSTGDAFLATLGRIAADFNAQLKKRTAAFQESYPGSTVFYVDAASAMRDVIAHPGVYGYKKTDTFCLAYRRFYWMNYKLIGPNYPEPPAALKSACQGLGVPEILWLDDWHPTSRFHLHLADKLHGILSL</sequence>
<dbReference type="AlphaFoldDB" id="A0A1Y2FFH3"/>
<keyword evidence="4" id="KW-1185">Reference proteome</keyword>
<dbReference type="PANTHER" id="PTHR45642">
    <property type="entry name" value="GDSL ESTERASE/LIPASE EXL3"/>
    <property type="match status" value="1"/>
</dbReference>
<feature type="chain" id="PRO_5013208931" description="GDSL lipase/esterase" evidence="2">
    <location>
        <begin position="24"/>
        <end position="373"/>
    </location>
</feature>
<dbReference type="STRING" id="56484.A0A1Y2FFH3"/>
<evidence type="ECO:0000313" key="4">
    <source>
        <dbReference type="Proteomes" id="UP000193685"/>
    </source>
</evidence>
<name>A0A1Y2FFH3_PROLT</name>
<dbReference type="GeneID" id="63787162"/>
<evidence type="ECO:0000256" key="1">
    <source>
        <dbReference type="ARBA" id="ARBA00022729"/>
    </source>
</evidence>
<dbReference type="Proteomes" id="UP000193685">
    <property type="component" value="Unassembled WGS sequence"/>
</dbReference>
<comment type="caution">
    <text evidence="3">The sequence shown here is derived from an EMBL/GenBank/DDBJ whole genome shotgun (WGS) entry which is preliminary data.</text>
</comment>
<dbReference type="GO" id="GO:0006629">
    <property type="term" value="P:lipid metabolic process"/>
    <property type="evidence" value="ECO:0007669"/>
    <property type="project" value="InterPro"/>
</dbReference>
<feature type="signal peptide" evidence="2">
    <location>
        <begin position="1"/>
        <end position="23"/>
    </location>
</feature>
<dbReference type="Pfam" id="PF00657">
    <property type="entry name" value="Lipase_GDSL"/>
    <property type="match status" value="1"/>
</dbReference>
<reference evidence="3 4" key="1">
    <citation type="submission" date="2016-07" db="EMBL/GenBank/DDBJ databases">
        <title>Pervasive Adenine N6-methylation of Active Genes in Fungi.</title>
        <authorList>
            <consortium name="DOE Joint Genome Institute"/>
            <person name="Mondo S.J."/>
            <person name="Dannebaum R.O."/>
            <person name="Kuo R.C."/>
            <person name="Labutti K."/>
            <person name="Haridas S."/>
            <person name="Kuo A."/>
            <person name="Salamov A."/>
            <person name="Ahrendt S.R."/>
            <person name="Lipzen A."/>
            <person name="Sullivan W."/>
            <person name="Andreopoulos W.B."/>
            <person name="Clum A."/>
            <person name="Lindquist E."/>
            <person name="Daum C."/>
            <person name="Ramamoorthy G.K."/>
            <person name="Gryganskyi A."/>
            <person name="Culley D."/>
            <person name="Magnuson J.K."/>
            <person name="James T.Y."/>
            <person name="O'Malley M.A."/>
            <person name="Stajich J.E."/>
            <person name="Spatafora J.W."/>
            <person name="Visel A."/>
            <person name="Grigoriev I.V."/>
        </authorList>
    </citation>
    <scope>NUCLEOTIDE SEQUENCE [LARGE SCALE GENOMIC DNA]</scope>
    <source>
        <strain evidence="3 4">12-1054</strain>
    </source>
</reference>
<dbReference type="EMBL" id="MCFI01000011">
    <property type="protein sequence ID" value="ORY81575.1"/>
    <property type="molecule type" value="Genomic_DNA"/>
</dbReference>
<dbReference type="Gene3D" id="3.40.50.1110">
    <property type="entry name" value="SGNH hydrolase"/>
    <property type="match status" value="1"/>
</dbReference>